<sequence length="149" mass="16245">MRIETVSEGAIGRQSSGRLSLDTRGQGLTELTDAVAEWVAGTGIRTGLLTAFCRHTSASLLIQENADPDVRRDLMTAFDRLAPRTAGYVHTAEGPDDMPAHIRTMLSGVSLSIPVTEGRMNLGTWQGIYLAEHRDRAHRRDVILHLIGA</sequence>
<gene>
    <name evidence="3" type="ORF">H0S73_07920</name>
</gene>
<dbReference type="SUPFAM" id="SSF111038">
    <property type="entry name" value="YjbQ-like"/>
    <property type="match status" value="1"/>
</dbReference>
<keyword evidence="4" id="KW-1185">Reference proteome</keyword>
<feature type="region of interest" description="Disordered" evidence="2">
    <location>
        <begin position="1"/>
        <end position="21"/>
    </location>
</feature>
<organism evidence="3 4">
    <name type="scientific">Microvirga mediterraneensis</name>
    <dbReference type="NCBI Taxonomy" id="2754695"/>
    <lineage>
        <taxon>Bacteria</taxon>
        <taxon>Pseudomonadati</taxon>
        <taxon>Pseudomonadota</taxon>
        <taxon>Alphaproteobacteria</taxon>
        <taxon>Hyphomicrobiales</taxon>
        <taxon>Methylobacteriaceae</taxon>
        <taxon>Microvirga</taxon>
    </lineage>
</organism>
<dbReference type="RefSeq" id="WP_181051636.1">
    <property type="nucleotide sequence ID" value="NZ_JACDXJ010000001.1"/>
</dbReference>
<protein>
    <submittedName>
        <fullName evidence="3">YjbQ family protein</fullName>
    </submittedName>
</protein>
<evidence type="ECO:0000313" key="3">
    <source>
        <dbReference type="EMBL" id="MBA1156049.1"/>
    </source>
</evidence>
<name>A0A838BLT8_9HYPH</name>
<dbReference type="InterPro" id="IPR001602">
    <property type="entry name" value="UPF0047_YjbQ-like"/>
</dbReference>
<dbReference type="PROSITE" id="PS01314">
    <property type="entry name" value="UPF0047"/>
    <property type="match status" value="1"/>
</dbReference>
<dbReference type="InterPro" id="IPR035917">
    <property type="entry name" value="YjbQ-like_sf"/>
</dbReference>
<reference evidence="3 4" key="1">
    <citation type="submission" date="2020-07" db="EMBL/GenBank/DDBJ databases">
        <title>Draft genome and description of Microvirga mediterraneensis Marseille-Q2068 sp. nov.</title>
        <authorList>
            <person name="Boxberger M."/>
        </authorList>
    </citation>
    <scope>NUCLEOTIDE SEQUENCE [LARGE SCALE GENOMIC DNA]</scope>
    <source>
        <strain evidence="3 4">Marseille-Q2068</strain>
    </source>
</reference>
<comment type="similarity">
    <text evidence="1">Belongs to the UPF0047 family.</text>
</comment>
<dbReference type="Proteomes" id="UP000572984">
    <property type="component" value="Unassembled WGS sequence"/>
</dbReference>
<dbReference type="Gene3D" id="2.60.120.460">
    <property type="entry name" value="YjbQ-like"/>
    <property type="match status" value="1"/>
</dbReference>
<evidence type="ECO:0000313" key="4">
    <source>
        <dbReference type="Proteomes" id="UP000572984"/>
    </source>
</evidence>
<dbReference type="PANTHER" id="PTHR30615">
    <property type="entry name" value="UNCHARACTERIZED PROTEIN YJBQ-RELATED"/>
    <property type="match status" value="1"/>
</dbReference>
<proteinExistence type="inferred from homology"/>
<dbReference type="Pfam" id="PF01894">
    <property type="entry name" value="YjbQ"/>
    <property type="match status" value="1"/>
</dbReference>
<comment type="caution">
    <text evidence="3">The sequence shown here is derived from an EMBL/GenBank/DDBJ whole genome shotgun (WGS) entry which is preliminary data.</text>
</comment>
<accession>A0A838BLT8</accession>
<dbReference type="PIRSF" id="PIRSF004681">
    <property type="entry name" value="UCP004681"/>
    <property type="match status" value="1"/>
</dbReference>
<dbReference type="AlphaFoldDB" id="A0A838BLT8"/>
<evidence type="ECO:0000256" key="2">
    <source>
        <dbReference type="SAM" id="MobiDB-lite"/>
    </source>
</evidence>
<evidence type="ECO:0000256" key="1">
    <source>
        <dbReference type="ARBA" id="ARBA00005534"/>
    </source>
</evidence>
<dbReference type="EMBL" id="JACDXJ010000001">
    <property type="protein sequence ID" value="MBA1156049.1"/>
    <property type="molecule type" value="Genomic_DNA"/>
</dbReference>
<dbReference type="PANTHER" id="PTHR30615:SF8">
    <property type="entry name" value="UPF0047 PROTEIN C4A8.02C"/>
    <property type="match status" value="1"/>
</dbReference>
<dbReference type="NCBIfam" id="TIGR00149">
    <property type="entry name" value="TIGR00149_YjbQ"/>
    <property type="match status" value="1"/>
</dbReference>